<evidence type="ECO:0000313" key="1">
    <source>
        <dbReference type="EMBL" id="TNN24357.1"/>
    </source>
</evidence>
<reference evidence="1 2" key="1">
    <citation type="submission" date="2019-03" db="EMBL/GenBank/DDBJ databases">
        <title>First draft genome of Liparis tanakae, snailfish: a comprehensive survey of snailfish specific genes.</title>
        <authorList>
            <person name="Kim W."/>
            <person name="Song I."/>
            <person name="Jeong J.-H."/>
            <person name="Kim D."/>
            <person name="Kim S."/>
            <person name="Ryu S."/>
            <person name="Song J.Y."/>
            <person name="Lee S.K."/>
        </authorList>
    </citation>
    <scope>NUCLEOTIDE SEQUENCE [LARGE SCALE GENOMIC DNA]</scope>
    <source>
        <tissue evidence="1">Muscle</tissue>
    </source>
</reference>
<sequence length="227" mass="24390">MAHMSRLMFSKAPMRPCSRARRSASWSSMWIICMQPWKERWRDLLLACGRLPGDEPESRGHAEVKQRTRWAVGGPPEQKDVSLWRRVPVEACPCGGVSRGGVSPWGRVPVGACSCGDVLGTCPCGDVSLWGRVPVEACPCGGVSPWRRVPVGACPVGECPRGGVLGTEASLAALSLTSEVVRPPRLYLDGDGGPDGGRLVPVHRQHGVVLQRVQVHAVPLAVVQPRA</sequence>
<accession>A0A4Z2E6H5</accession>
<evidence type="ECO:0000313" key="2">
    <source>
        <dbReference type="Proteomes" id="UP000314294"/>
    </source>
</evidence>
<dbReference type="AlphaFoldDB" id="A0A4Z2E6H5"/>
<keyword evidence="2" id="KW-1185">Reference proteome</keyword>
<proteinExistence type="predicted"/>
<organism evidence="1 2">
    <name type="scientific">Liparis tanakae</name>
    <name type="common">Tanaka's snailfish</name>
    <dbReference type="NCBI Taxonomy" id="230148"/>
    <lineage>
        <taxon>Eukaryota</taxon>
        <taxon>Metazoa</taxon>
        <taxon>Chordata</taxon>
        <taxon>Craniata</taxon>
        <taxon>Vertebrata</taxon>
        <taxon>Euteleostomi</taxon>
        <taxon>Actinopterygii</taxon>
        <taxon>Neopterygii</taxon>
        <taxon>Teleostei</taxon>
        <taxon>Neoteleostei</taxon>
        <taxon>Acanthomorphata</taxon>
        <taxon>Eupercaria</taxon>
        <taxon>Perciformes</taxon>
        <taxon>Cottioidei</taxon>
        <taxon>Cottales</taxon>
        <taxon>Liparidae</taxon>
        <taxon>Liparis</taxon>
    </lineage>
</organism>
<name>A0A4Z2E6H5_9TELE</name>
<gene>
    <name evidence="1" type="ORF">EYF80_065519</name>
</gene>
<dbReference type="EMBL" id="SRLO01015606">
    <property type="protein sequence ID" value="TNN24357.1"/>
    <property type="molecule type" value="Genomic_DNA"/>
</dbReference>
<comment type="caution">
    <text evidence="1">The sequence shown here is derived from an EMBL/GenBank/DDBJ whole genome shotgun (WGS) entry which is preliminary data.</text>
</comment>
<dbReference type="Proteomes" id="UP000314294">
    <property type="component" value="Unassembled WGS sequence"/>
</dbReference>
<protein>
    <submittedName>
        <fullName evidence="1">Uncharacterized protein</fullName>
    </submittedName>
</protein>